<organism evidence="1">
    <name type="scientific">Micrurus spixii</name>
    <name type="common">Amazon coral snake</name>
    <dbReference type="NCBI Taxonomy" id="129469"/>
    <lineage>
        <taxon>Eukaryota</taxon>
        <taxon>Metazoa</taxon>
        <taxon>Chordata</taxon>
        <taxon>Craniata</taxon>
        <taxon>Vertebrata</taxon>
        <taxon>Euteleostomi</taxon>
        <taxon>Lepidosauria</taxon>
        <taxon>Squamata</taxon>
        <taxon>Bifurcata</taxon>
        <taxon>Unidentata</taxon>
        <taxon>Episquamata</taxon>
        <taxon>Toxicofera</taxon>
        <taxon>Serpentes</taxon>
        <taxon>Colubroidea</taxon>
        <taxon>Elapidae</taxon>
        <taxon>Elapinae</taxon>
        <taxon>Micrurus</taxon>
    </lineage>
</organism>
<evidence type="ECO:0000313" key="1">
    <source>
        <dbReference type="EMBL" id="LAB31952.1"/>
    </source>
</evidence>
<reference evidence="1" key="2">
    <citation type="submission" date="2017-11" db="EMBL/GenBank/DDBJ databases">
        <title>Coralsnake Venomics: Analyses of Venom Gland Transcriptomes and Proteomes of Six Brazilian Taxa.</title>
        <authorList>
            <person name="Aird S.D."/>
            <person name="Jorge da Silva N."/>
            <person name="Qiu L."/>
            <person name="Villar-Briones A."/>
            <person name="Aparecida-Saddi V."/>
            <person name="Campos-Telles M.P."/>
            <person name="Grau M."/>
            <person name="Mikheyev A.S."/>
        </authorList>
    </citation>
    <scope>NUCLEOTIDE SEQUENCE</scope>
    <source>
        <tissue evidence="1">Venom_gland</tissue>
    </source>
</reference>
<dbReference type="EMBL" id="IACM01099912">
    <property type="protein sequence ID" value="LAB31952.1"/>
    <property type="molecule type" value="Transcribed_RNA"/>
</dbReference>
<accession>A0A2D4MEZ0</accession>
<proteinExistence type="predicted"/>
<reference evidence="1" key="1">
    <citation type="submission" date="2017-07" db="EMBL/GenBank/DDBJ databases">
        <authorList>
            <person name="Mikheyev A."/>
            <person name="Grau M."/>
        </authorList>
    </citation>
    <scope>NUCLEOTIDE SEQUENCE</scope>
    <source>
        <tissue evidence="1">Venom_gland</tissue>
    </source>
</reference>
<protein>
    <submittedName>
        <fullName evidence="1">Uncharacterized protein</fullName>
    </submittedName>
</protein>
<name>A0A2D4MEZ0_9SAUR</name>
<dbReference type="AlphaFoldDB" id="A0A2D4MEZ0"/>
<sequence>MAEPVKCRAEGATRALCYGAGVGLEVAFFNESSSSSTGAKVEVWGSGSWLRLWLWASTSAPVLDFPPFTVTEQSKQNNTDHWGDKQVVELSHPVIISMSGLSF</sequence>